<comment type="caution">
    <text evidence="1">The sequence shown here is derived from an EMBL/GenBank/DDBJ whole genome shotgun (WGS) entry which is preliminary data.</text>
</comment>
<gene>
    <name evidence="1" type="ORF">O6H91_13G105400</name>
</gene>
<accession>A0ACC2BY35</accession>
<evidence type="ECO:0000313" key="1">
    <source>
        <dbReference type="EMBL" id="KAJ7534687.1"/>
    </source>
</evidence>
<dbReference type="EMBL" id="CM055104">
    <property type="protein sequence ID" value="KAJ7534687.1"/>
    <property type="molecule type" value="Genomic_DNA"/>
</dbReference>
<reference evidence="2" key="1">
    <citation type="journal article" date="2024" name="Proc. Natl. Acad. Sci. U.S.A.">
        <title>Extraordinary preservation of gene collinearity over three hundred million years revealed in homosporous lycophytes.</title>
        <authorList>
            <person name="Li C."/>
            <person name="Wickell D."/>
            <person name="Kuo L.Y."/>
            <person name="Chen X."/>
            <person name="Nie B."/>
            <person name="Liao X."/>
            <person name="Peng D."/>
            <person name="Ji J."/>
            <person name="Jenkins J."/>
            <person name="Williams M."/>
            <person name="Shu S."/>
            <person name="Plott C."/>
            <person name="Barry K."/>
            <person name="Rajasekar S."/>
            <person name="Grimwood J."/>
            <person name="Han X."/>
            <person name="Sun S."/>
            <person name="Hou Z."/>
            <person name="He W."/>
            <person name="Dai G."/>
            <person name="Sun C."/>
            <person name="Schmutz J."/>
            <person name="Leebens-Mack J.H."/>
            <person name="Li F.W."/>
            <person name="Wang L."/>
        </authorList>
    </citation>
    <scope>NUCLEOTIDE SEQUENCE [LARGE SCALE GENOMIC DNA]</scope>
    <source>
        <strain evidence="2">cv. PW_Plant_1</strain>
    </source>
</reference>
<name>A0ACC2BY35_DIPCM</name>
<dbReference type="Proteomes" id="UP001162992">
    <property type="component" value="Chromosome 13"/>
</dbReference>
<proteinExistence type="predicted"/>
<protein>
    <submittedName>
        <fullName evidence="1">Uncharacterized protein</fullName>
    </submittedName>
</protein>
<organism evidence="1 2">
    <name type="scientific">Diphasiastrum complanatum</name>
    <name type="common">Issler's clubmoss</name>
    <name type="synonym">Lycopodium complanatum</name>
    <dbReference type="NCBI Taxonomy" id="34168"/>
    <lineage>
        <taxon>Eukaryota</taxon>
        <taxon>Viridiplantae</taxon>
        <taxon>Streptophyta</taxon>
        <taxon>Embryophyta</taxon>
        <taxon>Tracheophyta</taxon>
        <taxon>Lycopodiopsida</taxon>
        <taxon>Lycopodiales</taxon>
        <taxon>Lycopodiaceae</taxon>
        <taxon>Lycopodioideae</taxon>
        <taxon>Diphasiastrum</taxon>
    </lineage>
</organism>
<evidence type="ECO:0000313" key="2">
    <source>
        <dbReference type="Proteomes" id="UP001162992"/>
    </source>
</evidence>
<sequence length="208" mass="22777">MARPLPLGGVIGFSGTVPGGMVLHPDGVTLIYALGTCIILRHKGDEKSQEFLHGHSHKISCLSLSKSGRYLATGQATYMGFIADIIIWDVESRKLLHRLTLHKVKVQALHFSCDEDFLASIGGQDDGKLVIWNVKTGRAVCGSPTPFDYAQSVCFFNTTSTKLVTAGSSKLNVWDFDNQNRKVRPSDCHLGHIKRVLQTIVSEKAGKE</sequence>
<keyword evidence="2" id="KW-1185">Reference proteome</keyword>